<reference evidence="1 2" key="1">
    <citation type="submission" date="2024-01" db="EMBL/GenBank/DDBJ databases">
        <title>The complete chloroplast genome sequence of Lithospermum erythrorhizon: insights into the phylogenetic relationship among Boraginaceae species and the maternal lineages of purple gromwells.</title>
        <authorList>
            <person name="Okada T."/>
            <person name="Watanabe K."/>
        </authorList>
    </citation>
    <scope>NUCLEOTIDE SEQUENCE [LARGE SCALE GENOMIC DNA]</scope>
</reference>
<protein>
    <submittedName>
        <fullName evidence="1">Uncharacterized protein</fullName>
    </submittedName>
</protein>
<sequence>MEQEVQRQVDLILERDRLVREERERLDEEAARAEHEHSLIYTNTMLPEYGSSRTASYRPSVIHKTVPPTDPNAELLQELLANQKGEFDEFKQTVLASYQQTPLIHTLIQRSPSLPTTTPPLQTSRMREF</sequence>
<evidence type="ECO:0000313" key="2">
    <source>
        <dbReference type="Proteomes" id="UP001454036"/>
    </source>
</evidence>
<name>A0AAV3QIU0_LITER</name>
<dbReference type="EMBL" id="BAABME010004643">
    <property type="protein sequence ID" value="GAA0163063.1"/>
    <property type="molecule type" value="Genomic_DNA"/>
</dbReference>
<dbReference type="AlphaFoldDB" id="A0AAV3QIU0"/>
<evidence type="ECO:0000313" key="1">
    <source>
        <dbReference type="EMBL" id="GAA0163063.1"/>
    </source>
</evidence>
<comment type="caution">
    <text evidence="1">The sequence shown here is derived from an EMBL/GenBank/DDBJ whole genome shotgun (WGS) entry which is preliminary data.</text>
</comment>
<organism evidence="1 2">
    <name type="scientific">Lithospermum erythrorhizon</name>
    <name type="common">Purple gromwell</name>
    <name type="synonym">Lithospermum officinale var. erythrorhizon</name>
    <dbReference type="NCBI Taxonomy" id="34254"/>
    <lineage>
        <taxon>Eukaryota</taxon>
        <taxon>Viridiplantae</taxon>
        <taxon>Streptophyta</taxon>
        <taxon>Embryophyta</taxon>
        <taxon>Tracheophyta</taxon>
        <taxon>Spermatophyta</taxon>
        <taxon>Magnoliopsida</taxon>
        <taxon>eudicotyledons</taxon>
        <taxon>Gunneridae</taxon>
        <taxon>Pentapetalae</taxon>
        <taxon>asterids</taxon>
        <taxon>lamiids</taxon>
        <taxon>Boraginales</taxon>
        <taxon>Boraginaceae</taxon>
        <taxon>Boraginoideae</taxon>
        <taxon>Lithospermeae</taxon>
        <taxon>Lithospermum</taxon>
    </lineage>
</organism>
<accession>A0AAV3QIU0</accession>
<gene>
    <name evidence="1" type="ORF">LIER_19024</name>
</gene>
<keyword evidence="2" id="KW-1185">Reference proteome</keyword>
<dbReference type="Proteomes" id="UP001454036">
    <property type="component" value="Unassembled WGS sequence"/>
</dbReference>
<proteinExistence type="predicted"/>